<feature type="domain" description="AB hydrolase-1" evidence="1">
    <location>
        <begin position="44"/>
        <end position="281"/>
    </location>
</feature>
<sequence length="301" mass="32663">MNEQTQEPEPSVEITTRRIILSDGTEAATQTIGPAPGHDNLGDIVICHGTPWTSRMWLPHARELGRSHRVLLWDMPGYGESIAEAALPVDLVTQGRRLAELMTVWNVQFPQVIAHDIGGAVALGAHLFGGSEFASLYLLDIVTLPPWGSPFFRLVADNESVFTSLPPQLHRALVTEYIAGAGGARLERSWAEILAEPWCTVAGQAAFYHQIASLRPEHTEPIARGLGEVRCPVRIGWGAEDPWIPFGQAEQLAQRLPGTADITSFRAAGHLVPVESPQELSDDLAAWLGSALISPTQINAT</sequence>
<protein>
    <submittedName>
        <fullName evidence="2">Alpha/beta hydrolase</fullName>
    </submittedName>
</protein>
<keyword evidence="3" id="KW-1185">Reference proteome</keyword>
<dbReference type="Pfam" id="PF12697">
    <property type="entry name" value="Abhydrolase_6"/>
    <property type="match status" value="1"/>
</dbReference>
<dbReference type="PRINTS" id="PR00412">
    <property type="entry name" value="EPOXHYDRLASE"/>
</dbReference>
<dbReference type="Proteomes" id="UP000316406">
    <property type="component" value="Unassembled WGS sequence"/>
</dbReference>
<dbReference type="EMBL" id="VLTK01000016">
    <property type="protein sequence ID" value="TSI12545.1"/>
    <property type="molecule type" value="Genomic_DNA"/>
</dbReference>
<dbReference type="RefSeq" id="WP_143924305.1">
    <property type="nucleotide sequence ID" value="NZ_VLTK01000016.1"/>
</dbReference>
<dbReference type="Gene3D" id="3.40.50.1820">
    <property type="entry name" value="alpha/beta hydrolase"/>
    <property type="match status" value="1"/>
</dbReference>
<organism evidence="2 3">
    <name type="scientific">Brevibacterium aurantiacum</name>
    <dbReference type="NCBI Taxonomy" id="273384"/>
    <lineage>
        <taxon>Bacteria</taxon>
        <taxon>Bacillati</taxon>
        <taxon>Actinomycetota</taxon>
        <taxon>Actinomycetes</taxon>
        <taxon>Micrococcales</taxon>
        <taxon>Brevibacteriaceae</taxon>
        <taxon>Brevibacterium</taxon>
    </lineage>
</organism>
<dbReference type="SUPFAM" id="SSF53474">
    <property type="entry name" value="alpha/beta-Hydrolases"/>
    <property type="match status" value="1"/>
</dbReference>
<dbReference type="AlphaFoldDB" id="A0A556C506"/>
<name>A0A556C506_BREAU</name>
<comment type="caution">
    <text evidence="2">The sequence shown here is derived from an EMBL/GenBank/DDBJ whole genome shotgun (WGS) entry which is preliminary data.</text>
</comment>
<keyword evidence="2" id="KW-0378">Hydrolase</keyword>
<evidence type="ECO:0000313" key="2">
    <source>
        <dbReference type="EMBL" id="TSI12545.1"/>
    </source>
</evidence>
<dbReference type="PRINTS" id="PR00111">
    <property type="entry name" value="ABHYDROLASE"/>
</dbReference>
<dbReference type="PANTHER" id="PTHR43689:SF8">
    <property type="entry name" value="ALPHA_BETA-HYDROLASES SUPERFAMILY PROTEIN"/>
    <property type="match status" value="1"/>
</dbReference>
<evidence type="ECO:0000313" key="3">
    <source>
        <dbReference type="Proteomes" id="UP000316406"/>
    </source>
</evidence>
<gene>
    <name evidence="2" type="ORF">FO013_19925</name>
</gene>
<dbReference type="OrthoDB" id="63519at2"/>
<accession>A0A556C506</accession>
<dbReference type="PANTHER" id="PTHR43689">
    <property type="entry name" value="HYDROLASE"/>
    <property type="match status" value="1"/>
</dbReference>
<dbReference type="InterPro" id="IPR000639">
    <property type="entry name" value="Epox_hydrolase-like"/>
</dbReference>
<dbReference type="GO" id="GO:0016787">
    <property type="term" value="F:hydrolase activity"/>
    <property type="evidence" value="ECO:0007669"/>
    <property type="project" value="UniProtKB-KW"/>
</dbReference>
<dbReference type="InterPro" id="IPR029058">
    <property type="entry name" value="AB_hydrolase_fold"/>
</dbReference>
<evidence type="ECO:0000259" key="1">
    <source>
        <dbReference type="Pfam" id="PF12697"/>
    </source>
</evidence>
<proteinExistence type="predicted"/>
<dbReference type="InterPro" id="IPR000073">
    <property type="entry name" value="AB_hydrolase_1"/>
</dbReference>
<reference evidence="2 3" key="1">
    <citation type="submission" date="2019-07" db="EMBL/GenBank/DDBJ databases">
        <title>Draft genome sequence of Brevibacterium aurantiacum XU54 isolated from Xinjiang China.</title>
        <authorList>
            <person name="Xu X."/>
        </authorList>
    </citation>
    <scope>NUCLEOTIDE SEQUENCE [LARGE SCALE GENOMIC DNA]</scope>
    <source>
        <strain evidence="2 3">XU54</strain>
    </source>
</reference>